<evidence type="ECO:0000256" key="8">
    <source>
        <dbReference type="ARBA" id="ARBA00047386"/>
    </source>
</evidence>
<comment type="pathway">
    <text evidence="9">Cofactor biosynthesis; biotin biosynthesis; biotin from 7,8-diaminononanoate: step 1/2.</text>
</comment>
<dbReference type="Gene3D" id="3.40.50.300">
    <property type="entry name" value="P-loop containing nucleotide triphosphate hydrolases"/>
    <property type="match status" value="1"/>
</dbReference>
<dbReference type="UniPathway" id="UPA00078">
    <property type="reaction ID" value="UER00161"/>
</dbReference>
<evidence type="ECO:0000256" key="9">
    <source>
        <dbReference type="HAMAP-Rule" id="MF_00336"/>
    </source>
</evidence>
<dbReference type="GO" id="GO:0004141">
    <property type="term" value="F:dethiobiotin synthase activity"/>
    <property type="evidence" value="ECO:0007669"/>
    <property type="project" value="UniProtKB-UniRule"/>
</dbReference>
<protein>
    <recommendedName>
        <fullName evidence="9">ATP-dependent dethiobiotin synthetase BioD</fullName>
        <ecNumber evidence="9">6.3.3.3</ecNumber>
    </recommendedName>
    <alternativeName>
        <fullName evidence="9">DTB synthetase</fullName>
        <shortName evidence="9">DTBS</shortName>
    </alternativeName>
    <alternativeName>
        <fullName evidence="9">Dethiobiotin synthase</fullName>
    </alternativeName>
</protein>
<dbReference type="Pfam" id="PF13500">
    <property type="entry name" value="AAA_26"/>
    <property type="match status" value="1"/>
</dbReference>
<accession>A0A1S7LPD0</accession>
<feature type="active site" evidence="9">
    <location>
        <position position="35"/>
    </location>
</feature>
<keyword evidence="4 9" id="KW-0547">Nucleotide-binding</keyword>
<dbReference type="AlphaFoldDB" id="A0A1S7LPD0"/>
<evidence type="ECO:0000256" key="1">
    <source>
        <dbReference type="ARBA" id="ARBA00022490"/>
    </source>
</evidence>
<dbReference type="GO" id="GO:0005829">
    <property type="term" value="C:cytosol"/>
    <property type="evidence" value="ECO:0007669"/>
    <property type="project" value="TreeGrafter"/>
</dbReference>
<keyword evidence="1 9" id="KW-0963">Cytoplasm</keyword>
<comment type="function">
    <text evidence="9">Catalyzes a mechanistically unusual reaction, the ATP-dependent insertion of CO2 between the N7 and N8 nitrogen atoms of 7,8-diaminopelargonic acid (DAPA, also called 7,8-diammoniononanoate) to form a ureido ring.</text>
</comment>
<proteinExistence type="inferred from homology"/>
<gene>
    <name evidence="9 10" type="primary">bioD</name>
    <name evidence="10" type="ORF">MAGMO_3525</name>
</gene>
<dbReference type="GO" id="GO:0005524">
    <property type="term" value="F:ATP binding"/>
    <property type="evidence" value="ECO:0007669"/>
    <property type="project" value="UniProtKB-UniRule"/>
</dbReference>
<feature type="binding site" evidence="9">
    <location>
        <position position="46"/>
    </location>
    <ligand>
        <name>ATP</name>
        <dbReference type="ChEBI" id="CHEBI:30616"/>
    </ligand>
</feature>
<comment type="caution">
    <text evidence="9">Lacks conserved residue(s) required for the propagation of feature annotation.</text>
</comment>
<evidence type="ECO:0000256" key="5">
    <source>
        <dbReference type="ARBA" id="ARBA00022756"/>
    </source>
</evidence>
<comment type="similarity">
    <text evidence="9">Belongs to the dethiobiotin synthetase family.</text>
</comment>
<feature type="binding site" evidence="9">
    <location>
        <begin position="102"/>
        <end position="105"/>
    </location>
    <ligand>
        <name>ATP</name>
        <dbReference type="ChEBI" id="CHEBI:30616"/>
    </ligand>
</feature>
<dbReference type="PANTHER" id="PTHR43210:SF2">
    <property type="entry name" value="ATP-DEPENDENT DETHIOBIOTIN SYNTHETASE BIOD 2"/>
    <property type="match status" value="1"/>
</dbReference>
<keyword evidence="5 9" id="KW-0093">Biotin biosynthesis</keyword>
<dbReference type="GO" id="GO:0000287">
    <property type="term" value="F:magnesium ion binding"/>
    <property type="evidence" value="ECO:0007669"/>
    <property type="project" value="UniProtKB-UniRule"/>
</dbReference>
<comment type="cofactor">
    <cofactor evidence="9">
        <name>Mg(2+)</name>
        <dbReference type="ChEBI" id="CHEBI:18420"/>
    </cofactor>
</comment>
<dbReference type="GO" id="GO:0009102">
    <property type="term" value="P:biotin biosynthetic process"/>
    <property type="evidence" value="ECO:0007669"/>
    <property type="project" value="UniProtKB-UniRule"/>
</dbReference>
<keyword evidence="7 9" id="KW-0460">Magnesium</keyword>
<comment type="catalytic activity">
    <reaction evidence="8">
        <text>(7R,8S)-8-amino-7-(carboxyamino)nonanoate + ATP = (4R,5S)-dethiobiotin + ADP + phosphate + H(+)</text>
        <dbReference type="Rhea" id="RHEA:63684"/>
        <dbReference type="ChEBI" id="CHEBI:15378"/>
        <dbReference type="ChEBI" id="CHEBI:30616"/>
        <dbReference type="ChEBI" id="CHEBI:43474"/>
        <dbReference type="ChEBI" id="CHEBI:149470"/>
        <dbReference type="ChEBI" id="CHEBI:149473"/>
        <dbReference type="ChEBI" id="CHEBI:456216"/>
    </reaction>
</comment>
<name>A0A1S7LPD0_MAGMO</name>
<dbReference type="InterPro" id="IPR027417">
    <property type="entry name" value="P-loop_NTPase"/>
</dbReference>
<evidence type="ECO:0000256" key="6">
    <source>
        <dbReference type="ARBA" id="ARBA00022840"/>
    </source>
</evidence>
<comment type="subcellular location">
    <subcellularLocation>
        <location evidence="9">Cytoplasm</location>
    </subcellularLocation>
</comment>
<dbReference type="PIRSF" id="PIRSF006755">
    <property type="entry name" value="DTB_synth"/>
    <property type="match status" value="1"/>
</dbReference>
<dbReference type="PANTHER" id="PTHR43210">
    <property type="entry name" value="DETHIOBIOTIN SYNTHETASE"/>
    <property type="match status" value="1"/>
</dbReference>
<comment type="subunit">
    <text evidence="9">Homodimer.</text>
</comment>
<sequence>MSQAPAVFVTGTDTEAGKSIASAWLVRQLQADYWKPIQSGLEEQTDSQKVAHLAGLSPGQVLPERFRLQRPMSPHISAELEGVSIGLDDFQLPQTTAPLVVEGAGGVLVPLNGRDLMIDLMVQLDLPVIVTARTGLGTINHTLLTLEALRSRGLTVLGLILSGAAYPSNHDAVVHYGQAPLIAHIPLLDPLTPEALAQVAPLNAEPLKALR</sequence>
<keyword evidence="6 9" id="KW-0067">ATP-binding</keyword>
<evidence type="ECO:0000256" key="4">
    <source>
        <dbReference type="ARBA" id="ARBA00022741"/>
    </source>
</evidence>
<dbReference type="CDD" id="cd03109">
    <property type="entry name" value="DTBS"/>
    <property type="match status" value="1"/>
</dbReference>
<dbReference type="HAMAP" id="MF_00336">
    <property type="entry name" value="BioD"/>
    <property type="match status" value="1"/>
</dbReference>
<evidence type="ECO:0000256" key="3">
    <source>
        <dbReference type="ARBA" id="ARBA00022723"/>
    </source>
</evidence>
<dbReference type="InterPro" id="IPR004472">
    <property type="entry name" value="DTB_synth_BioD"/>
</dbReference>
<keyword evidence="3 9" id="KW-0479">Metal-binding</keyword>
<dbReference type="EC" id="6.3.3.3" evidence="9"/>
<organism evidence="10">
    <name type="scientific">Magnetococcus massalia (strain MO-1)</name>
    <dbReference type="NCBI Taxonomy" id="451514"/>
    <lineage>
        <taxon>Bacteria</taxon>
        <taxon>Pseudomonadati</taxon>
        <taxon>Pseudomonadota</taxon>
        <taxon>Magnetococcia</taxon>
        <taxon>Magnetococcales</taxon>
        <taxon>Magnetococcaceae</taxon>
        <taxon>Magnetococcus</taxon>
    </lineage>
</organism>
<feature type="binding site" evidence="9">
    <location>
        <position position="46"/>
    </location>
    <ligand>
        <name>Mg(2+)</name>
        <dbReference type="ChEBI" id="CHEBI:18420"/>
    </ligand>
</feature>
<comment type="catalytic activity">
    <reaction evidence="9">
        <text>(7R,8S)-7,8-diammoniononanoate + CO2 + ATP = (4R,5S)-dethiobiotin + ADP + phosphate + 3 H(+)</text>
        <dbReference type="Rhea" id="RHEA:15805"/>
        <dbReference type="ChEBI" id="CHEBI:15378"/>
        <dbReference type="ChEBI" id="CHEBI:16526"/>
        <dbReference type="ChEBI" id="CHEBI:30616"/>
        <dbReference type="ChEBI" id="CHEBI:43474"/>
        <dbReference type="ChEBI" id="CHEBI:149469"/>
        <dbReference type="ChEBI" id="CHEBI:149473"/>
        <dbReference type="ChEBI" id="CHEBI:456216"/>
        <dbReference type="EC" id="6.3.3.3"/>
    </reaction>
</comment>
<feature type="binding site" evidence="9">
    <location>
        <position position="102"/>
    </location>
    <ligand>
        <name>Mg(2+)</name>
        <dbReference type="ChEBI" id="CHEBI:18420"/>
    </ligand>
</feature>
<feature type="binding site" evidence="9">
    <location>
        <begin position="15"/>
        <end position="20"/>
    </location>
    <ligand>
        <name>ATP</name>
        <dbReference type="ChEBI" id="CHEBI:30616"/>
    </ligand>
</feature>
<evidence type="ECO:0000313" key="10">
    <source>
        <dbReference type="EMBL" id="CRH07661.1"/>
    </source>
</evidence>
<dbReference type="NCBIfam" id="TIGR00347">
    <property type="entry name" value="bioD"/>
    <property type="match status" value="1"/>
</dbReference>
<evidence type="ECO:0000256" key="2">
    <source>
        <dbReference type="ARBA" id="ARBA00022598"/>
    </source>
</evidence>
<feature type="binding site" evidence="9">
    <location>
        <position position="39"/>
    </location>
    <ligand>
        <name>substrate</name>
    </ligand>
</feature>
<dbReference type="SUPFAM" id="SSF52540">
    <property type="entry name" value="P-loop containing nucleoside triphosphate hydrolases"/>
    <property type="match status" value="1"/>
</dbReference>
<reference evidence="10" key="1">
    <citation type="submission" date="2015-04" db="EMBL/GenBank/DDBJ databases">
        <authorList>
            <person name="Syromyatnikov M.Y."/>
            <person name="Popov V.N."/>
        </authorList>
    </citation>
    <scope>NUCLEOTIDE SEQUENCE</scope>
    <source>
        <strain evidence="10">MO-1</strain>
    </source>
</reference>
<dbReference type="EMBL" id="LO017727">
    <property type="protein sequence ID" value="CRH07661.1"/>
    <property type="molecule type" value="Genomic_DNA"/>
</dbReference>
<evidence type="ECO:0000256" key="7">
    <source>
        <dbReference type="ARBA" id="ARBA00022842"/>
    </source>
</evidence>
<feature type="binding site" evidence="9">
    <location>
        <position position="19"/>
    </location>
    <ligand>
        <name>Mg(2+)</name>
        <dbReference type="ChEBI" id="CHEBI:18420"/>
    </ligand>
</feature>
<keyword evidence="2 9" id="KW-0436">Ligase</keyword>